<proteinExistence type="predicted"/>
<evidence type="ECO:0000313" key="1">
    <source>
        <dbReference type="EMBL" id="AUW38396.1"/>
    </source>
</evidence>
<name>A0ABN5GVU2_VIBHA</name>
<sequence>MCNCLNETLEIVKAKVKEEIEGKADLSTFNAEYDGRVLRFDGKSNNVMLKVNYEFFKLKSGGERYKNLTKSSVSLAMAYCPICGGKYE</sequence>
<dbReference type="Proteomes" id="UP000067422">
    <property type="component" value="Chromosome 2"/>
</dbReference>
<protein>
    <submittedName>
        <fullName evidence="1">Uncharacterized protein</fullName>
    </submittedName>
</protein>
<dbReference type="EMBL" id="CP014039">
    <property type="protein sequence ID" value="AUW38396.1"/>
    <property type="molecule type" value="Genomic_DNA"/>
</dbReference>
<organism evidence="1 2">
    <name type="scientific">Vibrio harveyi</name>
    <name type="common">Beneckea harveyi</name>
    <dbReference type="NCBI Taxonomy" id="669"/>
    <lineage>
        <taxon>Bacteria</taxon>
        <taxon>Pseudomonadati</taxon>
        <taxon>Pseudomonadota</taxon>
        <taxon>Gammaproteobacteria</taxon>
        <taxon>Vibrionales</taxon>
        <taxon>Vibrionaceae</taxon>
        <taxon>Vibrio</taxon>
    </lineage>
</organism>
<gene>
    <name evidence="1" type="ORF">AL538_28755</name>
</gene>
<reference evidence="1" key="1">
    <citation type="submission" date="2018-01" db="EMBL/GenBank/DDBJ databases">
        <title>FDA dAtabase for Regulatory Grade micrObial Sequences (FDA-ARGOS): Supporting development and validation of Infectious Disease Dx tests.</title>
        <authorList>
            <person name="Hoffmann M."/>
            <person name="Allard M."/>
            <person name="Evans P."/>
            <person name="Brown E."/>
            <person name="Tallon L."/>
            <person name="Sadzewicz L."/>
            <person name="Sengamalay N."/>
            <person name="Ott S."/>
            <person name="Godinez A."/>
            <person name="Nagaraj S."/>
            <person name="Vyas G."/>
            <person name="Aluvathingal J."/>
            <person name="Nadendla S."/>
            <person name="Geyer C."/>
            <person name="Sichtig H."/>
        </authorList>
    </citation>
    <scope>NUCLEOTIDE SEQUENCE</scope>
    <source>
        <strain evidence="1">FDAARGOS_107</strain>
    </source>
</reference>
<accession>A0ABN5GVU2</accession>
<evidence type="ECO:0000313" key="2">
    <source>
        <dbReference type="Proteomes" id="UP000067422"/>
    </source>
</evidence>
<dbReference type="RefSeq" id="WP_050940450.1">
    <property type="nucleotide sequence ID" value="NZ_CP014039.2"/>
</dbReference>
<keyword evidence="2" id="KW-1185">Reference proteome</keyword>